<dbReference type="GO" id="GO:0030042">
    <property type="term" value="P:actin filament depolymerization"/>
    <property type="evidence" value="ECO:0007669"/>
    <property type="project" value="TreeGrafter"/>
</dbReference>
<dbReference type="PROSITE" id="PS50294">
    <property type="entry name" value="WD_REPEATS_REGION"/>
    <property type="match status" value="5"/>
</dbReference>
<dbReference type="Gene3D" id="2.130.10.10">
    <property type="entry name" value="YVTN repeat-like/Quinoprotein amine dehydrogenase"/>
    <property type="match status" value="2"/>
</dbReference>
<organism evidence="4">
    <name type="scientific">Rhizochromulina marina</name>
    <dbReference type="NCBI Taxonomy" id="1034831"/>
    <lineage>
        <taxon>Eukaryota</taxon>
        <taxon>Sar</taxon>
        <taxon>Stramenopiles</taxon>
        <taxon>Ochrophyta</taxon>
        <taxon>Dictyochophyceae</taxon>
        <taxon>Rhizochromulinales</taxon>
        <taxon>Rhizochromulina</taxon>
    </lineage>
</organism>
<feature type="repeat" description="WD" evidence="3">
    <location>
        <begin position="210"/>
        <end position="251"/>
    </location>
</feature>
<keyword evidence="2" id="KW-0677">Repeat</keyword>
<dbReference type="CDD" id="cd00200">
    <property type="entry name" value="WD40"/>
    <property type="match status" value="1"/>
</dbReference>
<sequence length="588" mass="62257">MPSSMALHPKEPRLIYAAGRTVVARSIANAADSFVYRGHNYPVTVAKFSPNGYWVASADESGKVRVWSWDNPEHTLKVEVAVFAGRIIDLDWDADSKRIVAVGDGKTISAKCFMWDTGNSVGEMVGHNKRICTVTYKPSRPFRIMTGGEDFRTCFYTGPPFKLDHSDSAHSKEVWCARFAPDGSKLVTVGADKKIVMYDAREGTVQGEIADAHTSSIVSCAWSPDSAKLATASLDKTVKIWDLAAGAAEATFTFGENPTIADMQCALVWSAEGIMSLNLAGELNVLNPADPSAPPRTLFGHRNQVNSVSALGDSFATAGDDGAILLWSNGESKKILGPDPKTRTTHAGRAIAVAMTEVGIFSVGWDDCLRLSDPSSAVATLEAPLSGQPTTLAATQSGLVVVGTVTGALQVFQACELVFEHALPDTPTAVALLGDTEVAVGVGSTVHILALDASSHAVTGTTATIDGHRGKITALAYAPDGSFLAVGDATREVKTWDRSTWTAKISGKWVFHTTTVTALDVDPTSSFVVSGSLDEALIVWSVAQPMKKRQIKFAHKAGVTSVAFTDENTLVSTGNDGVIATWNLAAAP</sequence>
<feature type="repeat" description="WD" evidence="3">
    <location>
        <begin position="465"/>
        <end position="497"/>
    </location>
</feature>
<gene>
    <name evidence="4" type="ORF">RMAR1173_LOCUS9796</name>
</gene>
<feature type="repeat" description="WD" evidence="3">
    <location>
        <begin position="167"/>
        <end position="208"/>
    </location>
</feature>
<evidence type="ECO:0000256" key="2">
    <source>
        <dbReference type="ARBA" id="ARBA00022737"/>
    </source>
</evidence>
<keyword evidence="1 3" id="KW-0853">WD repeat</keyword>
<evidence type="ECO:0008006" key="5">
    <source>
        <dbReference type="Google" id="ProtNLM"/>
    </source>
</evidence>
<dbReference type="PROSITE" id="PS00678">
    <property type="entry name" value="WD_REPEATS_1"/>
    <property type="match status" value="2"/>
</dbReference>
<feature type="repeat" description="WD" evidence="3">
    <location>
        <begin position="512"/>
        <end position="542"/>
    </location>
</feature>
<dbReference type="PROSITE" id="PS50082">
    <property type="entry name" value="WD_REPEATS_2"/>
    <property type="match status" value="7"/>
</dbReference>
<accession>A0A7S2S063</accession>
<dbReference type="InterPro" id="IPR036322">
    <property type="entry name" value="WD40_repeat_dom_sf"/>
</dbReference>
<dbReference type="SUPFAM" id="SSF101908">
    <property type="entry name" value="Putative isomerase YbhE"/>
    <property type="match status" value="1"/>
</dbReference>
<dbReference type="SUPFAM" id="SSF50960">
    <property type="entry name" value="TolB, C-terminal domain"/>
    <property type="match status" value="1"/>
</dbReference>
<dbReference type="EMBL" id="HBHJ01014877">
    <property type="protein sequence ID" value="CAD9685703.1"/>
    <property type="molecule type" value="Transcribed_RNA"/>
</dbReference>
<dbReference type="InterPro" id="IPR020472">
    <property type="entry name" value="WD40_PAC1"/>
</dbReference>
<evidence type="ECO:0000256" key="1">
    <source>
        <dbReference type="ARBA" id="ARBA00022574"/>
    </source>
</evidence>
<evidence type="ECO:0000313" key="4">
    <source>
        <dbReference type="EMBL" id="CAD9685703.1"/>
    </source>
</evidence>
<dbReference type="PRINTS" id="PR00320">
    <property type="entry name" value="GPROTEINBRPT"/>
</dbReference>
<feature type="repeat" description="WD" evidence="3">
    <location>
        <begin position="36"/>
        <end position="77"/>
    </location>
</feature>
<dbReference type="InterPro" id="IPR019775">
    <property type="entry name" value="WD40_repeat_CS"/>
</dbReference>
<name>A0A7S2S063_9STRA</name>
<protein>
    <recommendedName>
        <fullName evidence="5">Anaphase-promoting complex subunit 4 WD40 domain-containing protein</fullName>
    </recommendedName>
</protein>
<dbReference type="PANTHER" id="PTHR19856:SF0">
    <property type="entry name" value="WD REPEAT-CONTAINING PROTEIN 1"/>
    <property type="match status" value="1"/>
</dbReference>
<proteinExistence type="predicted"/>
<dbReference type="InterPro" id="IPR015943">
    <property type="entry name" value="WD40/YVTN_repeat-like_dom_sf"/>
</dbReference>
<feature type="repeat" description="WD" evidence="3">
    <location>
        <begin position="552"/>
        <end position="588"/>
    </location>
</feature>
<feature type="repeat" description="WD" evidence="3">
    <location>
        <begin position="298"/>
        <end position="328"/>
    </location>
</feature>
<dbReference type="AlphaFoldDB" id="A0A7S2S063"/>
<dbReference type="GO" id="GO:0051015">
    <property type="term" value="F:actin filament binding"/>
    <property type="evidence" value="ECO:0007669"/>
    <property type="project" value="TreeGrafter"/>
</dbReference>
<dbReference type="FunFam" id="2.130.10.10:FF:000102">
    <property type="entry name" value="Actin-interacting protein 1"/>
    <property type="match status" value="1"/>
</dbReference>
<reference evidence="4" key="1">
    <citation type="submission" date="2021-01" db="EMBL/GenBank/DDBJ databases">
        <authorList>
            <person name="Corre E."/>
            <person name="Pelletier E."/>
            <person name="Niang G."/>
            <person name="Scheremetjew M."/>
            <person name="Finn R."/>
            <person name="Kale V."/>
            <person name="Holt S."/>
            <person name="Cochrane G."/>
            <person name="Meng A."/>
            <person name="Brown T."/>
            <person name="Cohen L."/>
        </authorList>
    </citation>
    <scope>NUCLEOTIDE SEQUENCE</scope>
    <source>
        <strain evidence="4">CCMP1243</strain>
    </source>
</reference>
<dbReference type="SUPFAM" id="SSF50978">
    <property type="entry name" value="WD40 repeat-like"/>
    <property type="match status" value="1"/>
</dbReference>
<dbReference type="GO" id="GO:0030864">
    <property type="term" value="C:cortical actin cytoskeleton"/>
    <property type="evidence" value="ECO:0007669"/>
    <property type="project" value="TreeGrafter"/>
</dbReference>
<dbReference type="SMART" id="SM00320">
    <property type="entry name" value="WD40"/>
    <property type="match status" value="10"/>
</dbReference>
<evidence type="ECO:0000256" key="3">
    <source>
        <dbReference type="PROSITE-ProRule" id="PRU00221"/>
    </source>
</evidence>
<dbReference type="PANTHER" id="PTHR19856">
    <property type="entry name" value="WD-REPEATCONTAINING PROTEIN WDR1"/>
    <property type="match status" value="1"/>
</dbReference>
<dbReference type="Pfam" id="PF00400">
    <property type="entry name" value="WD40"/>
    <property type="match status" value="7"/>
</dbReference>
<dbReference type="InterPro" id="IPR001680">
    <property type="entry name" value="WD40_rpt"/>
</dbReference>